<dbReference type="EMBL" id="HBIZ01065110">
    <property type="protein sequence ID" value="CAE0787310.1"/>
    <property type="molecule type" value="Transcribed_RNA"/>
</dbReference>
<protein>
    <submittedName>
        <fullName evidence="3">Uncharacterized protein</fullName>
    </submittedName>
</protein>
<evidence type="ECO:0000256" key="2">
    <source>
        <dbReference type="SAM" id="SignalP"/>
    </source>
</evidence>
<feature type="compositionally biased region" description="Polar residues" evidence="1">
    <location>
        <begin position="235"/>
        <end position="248"/>
    </location>
</feature>
<feature type="chain" id="PRO_5030925344" evidence="2">
    <location>
        <begin position="29"/>
        <end position="274"/>
    </location>
</feature>
<evidence type="ECO:0000313" key="3">
    <source>
        <dbReference type="EMBL" id="CAE0787310.1"/>
    </source>
</evidence>
<sequence length="274" mass="29434">MAPHRESTLRSNILQITSTLLFFTALEAAKLSVSIADCGLTRSAGSATHAVARGFPYRLTDMDVLFRNAIQSRFQGKDPVMEYVPAGCTYITASNEQSVIGRFTVYPNPVDVAKFGDRGLRSFFCCKDESTTMNRCPLDKSLPSVNNLTIPMAILSVEAPAYKVTWDGESATPKIPPIYPRPSLESLLAIFTVPYPSYGHWDAASDAMVPDAPPLEARPALAAIIANTYAPPPSNGKSVRSSATSHSAATGDGADNKGKLIGRNDARLIAFSCK</sequence>
<keyword evidence="2" id="KW-0732">Signal</keyword>
<proteinExistence type="predicted"/>
<organism evidence="3">
    <name type="scientific">Chrysotila carterae</name>
    <name type="common">Marine alga</name>
    <name type="synonym">Syracosphaera carterae</name>
    <dbReference type="NCBI Taxonomy" id="13221"/>
    <lineage>
        <taxon>Eukaryota</taxon>
        <taxon>Haptista</taxon>
        <taxon>Haptophyta</taxon>
        <taxon>Prymnesiophyceae</taxon>
        <taxon>Isochrysidales</taxon>
        <taxon>Isochrysidaceae</taxon>
        <taxon>Chrysotila</taxon>
    </lineage>
</organism>
<gene>
    <name evidence="3" type="ORF">PCAR00345_LOCUS40018</name>
</gene>
<evidence type="ECO:0000256" key="1">
    <source>
        <dbReference type="SAM" id="MobiDB-lite"/>
    </source>
</evidence>
<accession>A0A7S4FC20</accession>
<feature type="signal peptide" evidence="2">
    <location>
        <begin position="1"/>
        <end position="28"/>
    </location>
</feature>
<reference evidence="3" key="1">
    <citation type="submission" date="2021-01" db="EMBL/GenBank/DDBJ databases">
        <authorList>
            <person name="Corre E."/>
            <person name="Pelletier E."/>
            <person name="Niang G."/>
            <person name="Scheremetjew M."/>
            <person name="Finn R."/>
            <person name="Kale V."/>
            <person name="Holt S."/>
            <person name="Cochrane G."/>
            <person name="Meng A."/>
            <person name="Brown T."/>
            <person name="Cohen L."/>
        </authorList>
    </citation>
    <scope>NUCLEOTIDE SEQUENCE</scope>
    <source>
        <strain evidence="3">CCMP645</strain>
    </source>
</reference>
<name>A0A7S4FC20_CHRCT</name>
<dbReference type="AlphaFoldDB" id="A0A7S4FC20"/>
<feature type="region of interest" description="Disordered" evidence="1">
    <location>
        <begin position="233"/>
        <end position="259"/>
    </location>
</feature>